<dbReference type="InterPro" id="IPR014875">
    <property type="entry name" value="Mor_transcription_activator"/>
</dbReference>
<comment type="caution">
    <text evidence="2">The sequence shown here is derived from an EMBL/GenBank/DDBJ whole genome shotgun (WGS) entry which is preliminary data.</text>
</comment>
<protein>
    <recommendedName>
        <fullName evidence="1">Mor transcription activator domain-containing protein</fullName>
    </recommendedName>
</protein>
<organism evidence="2 3">
    <name type="scientific">Pseudaquabacterium pictum</name>
    <dbReference type="NCBI Taxonomy" id="2315236"/>
    <lineage>
        <taxon>Bacteria</taxon>
        <taxon>Pseudomonadati</taxon>
        <taxon>Pseudomonadota</taxon>
        <taxon>Betaproteobacteria</taxon>
        <taxon>Burkholderiales</taxon>
        <taxon>Sphaerotilaceae</taxon>
        <taxon>Pseudaquabacterium</taxon>
    </lineage>
</organism>
<sequence length="134" mass="15198">MTSQATLDGLEPPITQDPDYPELIRELASVVERQLIGIDIEPDRAAAVAEATAEAVREHFGGSPLYWAKGETMRQRRRRERMWNEFTGNNYAALARRYGICLQQAYRVIAVARREHAARVQGDMFAQQDPPAKQ</sequence>
<dbReference type="Gene3D" id="1.10.10.60">
    <property type="entry name" value="Homeodomain-like"/>
    <property type="match status" value="1"/>
</dbReference>
<evidence type="ECO:0000259" key="1">
    <source>
        <dbReference type="Pfam" id="PF08765"/>
    </source>
</evidence>
<dbReference type="Pfam" id="PF08765">
    <property type="entry name" value="Mor"/>
    <property type="match status" value="1"/>
</dbReference>
<dbReference type="OrthoDB" id="8906055at2"/>
<dbReference type="Proteomes" id="UP000301751">
    <property type="component" value="Unassembled WGS sequence"/>
</dbReference>
<proteinExistence type="predicted"/>
<dbReference type="InterPro" id="IPR009057">
    <property type="entry name" value="Homeodomain-like_sf"/>
</dbReference>
<dbReference type="RefSeq" id="WP_137734080.1">
    <property type="nucleotide sequence ID" value="NZ_BJCL01000009.1"/>
</dbReference>
<evidence type="ECO:0000313" key="3">
    <source>
        <dbReference type="Proteomes" id="UP000301751"/>
    </source>
</evidence>
<dbReference type="AlphaFoldDB" id="A0A480ATR7"/>
<evidence type="ECO:0000313" key="2">
    <source>
        <dbReference type="EMBL" id="GCL64346.1"/>
    </source>
</evidence>
<dbReference type="PANTHER" id="PTHR37812:SF1">
    <property type="entry name" value="MU-LIKE PROPHAGE FLUMU PROTEIN C"/>
    <property type="match status" value="1"/>
</dbReference>
<feature type="domain" description="Mor transcription activator" evidence="1">
    <location>
        <begin position="20"/>
        <end position="124"/>
    </location>
</feature>
<name>A0A480ATR7_9BURK</name>
<accession>A0A480ATR7</accession>
<dbReference type="SUPFAM" id="SSF46689">
    <property type="entry name" value="Homeodomain-like"/>
    <property type="match status" value="1"/>
</dbReference>
<reference evidence="3" key="1">
    <citation type="submission" date="2019-03" db="EMBL/GenBank/DDBJ databases">
        <title>Aquabacterium pictum sp.nov., the first bacteriochlorophyll a-containing freshwater bacterium in the genus Aquabacterium of the class Betaproteobacteria.</title>
        <authorList>
            <person name="Hirose S."/>
            <person name="Tank M."/>
            <person name="Hara E."/>
            <person name="Tamaki H."/>
            <person name="Takaichi S."/>
            <person name="Haruta S."/>
            <person name="Hanada S."/>
        </authorList>
    </citation>
    <scope>NUCLEOTIDE SEQUENCE [LARGE SCALE GENOMIC DNA]</scope>
    <source>
        <strain evidence="3">W35</strain>
    </source>
</reference>
<dbReference type="InterPro" id="IPR052411">
    <property type="entry name" value="c-mor_Regulatory_Protein"/>
</dbReference>
<dbReference type="PANTHER" id="PTHR37812">
    <property type="entry name" value="MU-LIKE PROPHAGE FLUMU PROTEIN C"/>
    <property type="match status" value="1"/>
</dbReference>
<gene>
    <name evidence="2" type="ORF">AQPW35_34270</name>
</gene>
<keyword evidence="3" id="KW-1185">Reference proteome</keyword>
<dbReference type="EMBL" id="BJCL01000009">
    <property type="protein sequence ID" value="GCL64346.1"/>
    <property type="molecule type" value="Genomic_DNA"/>
</dbReference>